<reference evidence="4" key="1">
    <citation type="submission" date="2014-09" db="EMBL/GenBank/DDBJ databases">
        <title>Genome sequence of the luminous mushroom Mycena chlorophos for searching fungal bioluminescence genes.</title>
        <authorList>
            <person name="Tanaka Y."/>
            <person name="Kasuga D."/>
            <person name="Oba Y."/>
            <person name="Hase S."/>
            <person name="Sato K."/>
            <person name="Oba Y."/>
            <person name="Sakakibara Y."/>
        </authorList>
    </citation>
    <scope>NUCLEOTIDE SEQUENCE</scope>
</reference>
<dbReference type="InterPro" id="IPR029058">
    <property type="entry name" value="AB_hydrolase_fold"/>
</dbReference>
<dbReference type="EMBL" id="DF849380">
    <property type="protein sequence ID" value="GAT57005.1"/>
    <property type="molecule type" value="Genomic_DNA"/>
</dbReference>
<dbReference type="SUPFAM" id="SSF53474">
    <property type="entry name" value="alpha/beta-Hydrolases"/>
    <property type="match status" value="1"/>
</dbReference>
<feature type="domain" description="Carboxylesterase type B" evidence="3">
    <location>
        <begin position="209"/>
        <end position="686"/>
    </location>
</feature>
<dbReference type="InterPro" id="IPR050309">
    <property type="entry name" value="Type-B_Carboxylest/Lipase"/>
</dbReference>
<evidence type="ECO:0000259" key="3">
    <source>
        <dbReference type="Pfam" id="PF00135"/>
    </source>
</evidence>
<protein>
    <submittedName>
        <fullName evidence="4">Cholinesterase</fullName>
    </submittedName>
</protein>
<accession>A0ABQ0M0X1</accession>
<dbReference type="Gene3D" id="3.40.50.1820">
    <property type="entry name" value="alpha/beta hydrolase"/>
    <property type="match status" value="1"/>
</dbReference>
<dbReference type="SUPFAM" id="SSF56436">
    <property type="entry name" value="C-type lectin-like"/>
    <property type="match status" value="1"/>
</dbReference>
<evidence type="ECO:0000256" key="1">
    <source>
        <dbReference type="ARBA" id="ARBA00005964"/>
    </source>
</evidence>
<dbReference type="InterPro" id="IPR016187">
    <property type="entry name" value="CTDL_fold"/>
</dbReference>
<evidence type="ECO:0000313" key="5">
    <source>
        <dbReference type="Proteomes" id="UP000815677"/>
    </source>
</evidence>
<dbReference type="PRINTS" id="PR00878">
    <property type="entry name" value="CHOLNESTRASE"/>
</dbReference>
<keyword evidence="5" id="KW-1185">Reference proteome</keyword>
<evidence type="ECO:0000256" key="2">
    <source>
        <dbReference type="ARBA" id="ARBA00022801"/>
    </source>
</evidence>
<evidence type="ECO:0000313" key="4">
    <source>
        <dbReference type="EMBL" id="GAT57005.1"/>
    </source>
</evidence>
<sequence>MASTPPAWSADSSRSAGISPRRINTCTTGGLLLAKMVFNRVTLVALAVSLAAYATPSPASVGSELWLLFQNDLNWPLASEHQSSILLGAQTHANAVASCAKLNEQLAPTNGSFFSADISQLLTYVSLETGNTNSQKYWIGGSAKNNEECPAVTVHGLSTASCNTKLPTLCANSAPNKVSGQTDLSATWQVQASSGKFTFTGTRDHLSFRFLGIPYANLPERWTYSSLFTGSSEISALTFGSPCAQVGGSGNENCLFLNIFTPFLPGSNQSGSKLKPVLFWIHGGAFTGGEGSDSIYDGGNLASREDVVVVTINYRLGALGFLALNDGVTKGNFGLGDQITALTWVQEHIASFGGDPTHVTIFGQSAGAGSVRALLGSPLTKGLFTGAIAESNLAGFAYASTYSEYYTIEQEVEVAAGAFVKDVGCSNGTNAEVLTCLRGLPWQTLQNDPNAPRFPVVDGRILVRDRLSVDGKGPANAEAHVIFGWMDGDGVDFAGSFPTNATTQVASVTGIGIATNLSETALSSGLFPKPSTGNETLDTFNVTGRIATDGEFRCLDQATAHSAARHDVFKSMWTYQFERSYMGYEPIPGICDPPATPTHPFGDPSLPYFRCHSGDLYFVFGTLGQASQPFRDDFDLPFSQVITDSWGSFARTFNPNPSSAFLEARGYTNTTKVLEERGQWKDVTTNEPVRILSWPFSGSAWLEQPQCNVLGFPLDFYEDRKSPSGKKRS</sequence>
<gene>
    <name evidence="4" type="ORF">MCHLO_13589</name>
</gene>
<dbReference type="InterPro" id="IPR002018">
    <property type="entry name" value="CarbesteraseB"/>
</dbReference>
<comment type="similarity">
    <text evidence="1">Belongs to the type-B carboxylesterase/lipase family.</text>
</comment>
<name>A0ABQ0M0X1_MYCCL</name>
<dbReference type="Proteomes" id="UP000815677">
    <property type="component" value="Unassembled WGS sequence"/>
</dbReference>
<dbReference type="InterPro" id="IPR019826">
    <property type="entry name" value="Carboxylesterase_B_AS"/>
</dbReference>
<keyword evidence="2" id="KW-0378">Hydrolase</keyword>
<dbReference type="PANTHER" id="PTHR11559">
    <property type="entry name" value="CARBOXYLESTERASE"/>
    <property type="match status" value="1"/>
</dbReference>
<proteinExistence type="inferred from homology"/>
<dbReference type="InterPro" id="IPR000997">
    <property type="entry name" value="Cholinesterase"/>
</dbReference>
<organism evidence="4 5">
    <name type="scientific">Mycena chlorophos</name>
    <name type="common">Agaric fungus</name>
    <name type="synonym">Agaricus chlorophos</name>
    <dbReference type="NCBI Taxonomy" id="658473"/>
    <lineage>
        <taxon>Eukaryota</taxon>
        <taxon>Fungi</taxon>
        <taxon>Dikarya</taxon>
        <taxon>Basidiomycota</taxon>
        <taxon>Agaricomycotina</taxon>
        <taxon>Agaricomycetes</taxon>
        <taxon>Agaricomycetidae</taxon>
        <taxon>Agaricales</taxon>
        <taxon>Marasmiineae</taxon>
        <taxon>Mycenaceae</taxon>
        <taxon>Mycena</taxon>
    </lineage>
</organism>
<dbReference type="Pfam" id="PF00135">
    <property type="entry name" value="COesterase"/>
    <property type="match status" value="1"/>
</dbReference>
<dbReference type="PROSITE" id="PS00122">
    <property type="entry name" value="CARBOXYLESTERASE_B_1"/>
    <property type="match status" value="1"/>
</dbReference>